<dbReference type="OrthoDB" id="2499658at2759"/>
<gene>
    <name evidence="1" type="ORF">PBRASI_LOCUS10570</name>
</gene>
<name>A0A9N9H4W9_9GLOM</name>
<dbReference type="Proteomes" id="UP000789739">
    <property type="component" value="Unassembled WGS sequence"/>
</dbReference>
<accession>A0A9N9H4W9</accession>
<proteinExistence type="predicted"/>
<feature type="non-terminal residue" evidence="1">
    <location>
        <position position="1"/>
    </location>
</feature>
<protein>
    <submittedName>
        <fullName evidence="1">10573_t:CDS:1</fullName>
    </submittedName>
</protein>
<organism evidence="1 2">
    <name type="scientific">Paraglomus brasilianum</name>
    <dbReference type="NCBI Taxonomy" id="144538"/>
    <lineage>
        <taxon>Eukaryota</taxon>
        <taxon>Fungi</taxon>
        <taxon>Fungi incertae sedis</taxon>
        <taxon>Mucoromycota</taxon>
        <taxon>Glomeromycotina</taxon>
        <taxon>Glomeromycetes</taxon>
        <taxon>Paraglomerales</taxon>
        <taxon>Paraglomeraceae</taxon>
        <taxon>Paraglomus</taxon>
    </lineage>
</organism>
<comment type="caution">
    <text evidence="1">The sequence shown here is derived from an EMBL/GenBank/DDBJ whole genome shotgun (WGS) entry which is preliminary data.</text>
</comment>
<sequence>KFNQIVEKYLRSLTKSEKSVITEETAQQIIHLIENDFKDSTVD</sequence>
<evidence type="ECO:0000313" key="2">
    <source>
        <dbReference type="Proteomes" id="UP000789739"/>
    </source>
</evidence>
<evidence type="ECO:0000313" key="1">
    <source>
        <dbReference type="EMBL" id="CAG8656938.1"/>
    </source>
</evidence>
<dbReference type="AlphaFoldDB" id="A0A9N9H4W9"/>
<reference evidence="1" key="1">
    <citation type="submission" date="2021-06" db="EMBL/GenBank/DDBJ databases">
        <authorList>
            <person name="Kallberg Y."/>
            <person name="Tangrot J."/>
            <person name="Rosling A."/>
        </authorList>
    </citation>
    <scope>NUCLEOTIDE SEQUENCE</scope>
    <source>
        <strain evidence="1">BR232B</strain>
    </source>
</reference>
<dbReference type="EMBL" id="CAJVPI010003311">
    <property type="protein sequence ID" value="CAG8656938.1"/>
    <property type="molecule type" value="Genomic_DNA"/>
</dbReference>
<keyword evidence="2" id="KW-1185">Reference proteome</keyword>